<proteinExistence type="predicted"/>
<evidence type="ECO:0000313" key="3">
    <source>
        <dbReference type="Proteomes" id="UP000012089"/>
    </source>
</evidence>
<accession>M6HZ18</accession>
<name>M6HZ18_LEPIR</name>
<dbReference type="Proteomes" id="UP000012089">
    <property type="component" value="Unassembled WGS sequence"/>
</dbReference>
<feature type="transmembrane region" description="Helical" evidence="1">
    <location>
        <begin position="66"/>
        <end position="86"/>
    </location>
</feature>
<keyword evidence="1" id="KW-1133">Transmembrane helix</keyword>
<comment type="caution">
    <text evidence="2">The sequence shown here is derived from an EMBL/GenBank/DDBJ whole genome shotgun (WGS) entry which is preliminary data.</text>
</comment>
<evidence type="ECO:0000313" key="2">
    <source>
        <dbReference type="EMBL" id="EMM96141.1"/>
    </source>
</evidence>
<evidence type="ECO:0000256" key="1">
    <source>
        <dbReference type="SAM" id="Phobius"/>
    </source>
</evidence>
<organism evidence="2 3">
    <name type="scientific">Leptospira interrogans serovar Zanoni str. LT2156</name>
    <dbReference type="NCBI Taxonomy" id="1001601"/>
    <lineage>
        <taxon>Bacteria</taxon>
        <taxon>Pseudomonadati</taxon>
        <taxon>Spirochaetota</taxon>
        <taxon>Spirochaetia</taxon>
        <taxon>Leptospirales</taxon>
        <taxon>Leptospiraceae</taxon>
        <taxon>Leptospira</taxon>
    </lineage>
</organism>
<reference evidence="2 3" key="1">
    <citation type="submission" date="2013-01" db="EMBL/GenBank/DDBJ databases">
        <authorList>
            <person name="Harkins D.M."/>
            <person name="Durkin A.S."/>
            <person name="Brinkac L.M."/>
            <person name="Haft D.H."/>
            <person name="Selengut J.D."/>
            <person name="Sanka R."/>
            <person name="DePew J."/>
            <person name="Purushe J."/>
            <person name="Tulsiani S.M."/>
            <person name="Graham G.C."/>
            <person name="Burns M.-A."/>
            <person name="Dohnt M.F."/>
            <person name="Smythe L.D."/>
            <person name="McKay D.B."/>
            <person name="Craig S.B."/>
            <person name="Vinetz J.M."/>
            <person name="Sutton G.G."/>
            <person name="Nierman W.C."/>
            <person name="Fouts D.E."/>
        </authorList>
    </citation>
    <scope>NUCLEOTIDE SEQUENCE [LARGE SCALE GENOMIC DNA]</scope>
    <source>
        <strain evidence="2 3">LT2156</strain>
    </source>
</reference>
<protein>
    <submittedName>
        <fullName evidence="2">Uncharacterized protein</fullName>
    </submittedName>
</protein>
<gene>
    <name evidence="2" type="ORF">LEP1GSC158_2437</name>
</gene>
<keyword evidence="1" id="KW-0472">Membrane</keyword>
<sequence>MGTPQITILRTNSEIVGTHTFRKFFLVFLRQTYVKLSNLLVSYLFERRCLYKDRVESFENEGILSYIFSNRILIFGYIFGFVYNFLIYPPNLTFPFQTQNKKEIKLKYKKWKFCRCKS</sequence>
<dbReference type="EMBL" id="AFMF02000024">
    <property type="protein sequence ID" value="EMM96141.1"/>
    <property type="molecule type" value="Genomic_DNA"/>
</dbReference>
<dbReference type="AlphaFoldDB" id="M6HZ18"/>
<keyword evidence="1" id="KW-0812">Transmembrane</keyword>
<dbReference type="AntiFam" id="ANF00051">
    <property type="entry name" value="Translation of DNA tandem repeat"/>
</dbReference>